<dbReference type="PANTHER" id="PTHR11669">
    <property type="entry name" value="REPLICATION FACTOR C / DNA POLYMERASE III GAMMA-TAU SUBUNIT"/>
    <property type="match status" value="1"/>
</dbReference>
<dbReference type="InterPro" id="IPR012763">
    <property type="entry name" value="DNA_pol_III_sug/sutau_N"/>
</dbReference>
<feature type="compositionally biased region" description="Low complexity" evidence="12">
    <location>
        <begin position="588"/>
        <end position="625"/>
    </location>
</feature>
<dbReference type="Gene3D" id="3.40.50.300">
    <property type="entry name" value="P-loop containing nucleotide triphosphate hydrolases"/>
    <property type="match status" value="1"/>
</dbReference>
<keyword evidence="10" id="KW-0239">DNA-directed DNA polymerase</keyword>
<dbReference type="GO" id="GO:0009360">
    <property type="term" value="C:DNA polymerase III complex"/>
    <property type="evidence" value="ECO:0007669"/>
    <property type="project" value="InterPro"/>
</dbReference>
<dbReference type="GO" id="GO:0003887">
    <property type="term" value="F:DNA-directed DNA polymerase activity"/>
    <property type="evidence" value="ECO:0007669"/>
    <property type="project" value="UniProtKB-KW"/>
</dbReference>
<gene>
    <name evidence="14" type="ORF">EV139_0640</name>
</gene>
<evidence type="ECO:0000256" key="6">
    <source>
        <dbReference type="ARBA" id="ARBA00022723"/>
    </source>
</evidence>
<dbReference type="AlphaFoldDB" id="A0A4Q7U2Q7"/>
<dbReference type="NCBIfam" id="NF005846">
    <property type="entry name" value="PRK07764.1-6"/>
    <property type="match status" value="1"/>
</dbReference>
<dbReference type="InterPro" id="IPR050238">
    <property type="entry name" value="DNA_Rep/Repair_Clamp_Loader"/>
</dbReference>
<feature type="compositionally biased region" description="Pro residues" evidence="12">
    <location>
        <begin position="806"/>
        <end position="820"/>
    </location>
</feature>
<dbReference type="GO" id="GO:0003677">
    <property type="term" value="F:DNA binding"/>
    <property type="evidence" value="ECO:0007669"/>
    <property type="project" value="InterPro"/>
</dbReference>
<keyword evidence="5" id="KW-0235">DNA replication</keyword>
<keyword evidence="6" id="KW-0479">Metal-binding</keyword>
<keyword evidence="7" id="KW-0547">Nucleotide-binding</keyword>
<evidence type="ECO:0000256" key="5">
    <source>
        <dbReference type="ARBA" id="ARBA00022705"/>
    </source>
</evidence>
<dbReference type="FunFam" id="3.40.50.300:FF:000014">
    <property type="entry name" value="DNA polymerase III subunit gamma/tau"/>
    <property type="match status" value="1"/>
</dbReference>
<evidence type="ECO:0000313" key="14">
    <source>
        <dbReference type="EMBL" id="RZT66522.1"/>
    </source>
</evidence>
<dbReference type="Pfam" id="PF22608">
    <property type="entry name" value="DNAX_ATPase_lid"/>
    <property type="match status" value="1"/>
</dbReference>
<dbReference type="GO" id="GO:0006261">
    <property type="term" value="P:DNA-templated DNA replication"/>
    <property type="evidence" value="ECO:0007669"/>
    <property type="project" value="TreeGrafter"/>
</dbReference>
<feature type="region of interest" description="Disordered" evidence="12">
    <location>
        <begin position="440"/>
        <end position="468"/>
    </location>
</feature>
<evidence type="ECO:0000256" key="10">
    <source>
        <dbReference type="ARBA" id="ARBA00022932"/>
    </source>
</evidence>
<feature type="compositionally biased region" description="Low complexity" evidence="12">
    <location>
        <begin position="484"/>
        <end position="558"/>
    </location>
</feature>
<dbReference type="InterPro" id="IPR027417">
    <property type="entry name" value="P-loop_NTPase"/>
</dbReference>
<dbReference type="InterPro" id="IPR045085">
    <property type="entry name" value="HLD_clamp_pol_III_gamma_tau"/>
</dbReference>
<dbReference type="Pfam" id="PF13177">
    <property type="entry name" value="DNA_pol3_delta2"/>
    <property type="match status" value="1"/>
</dbReference>
<evidence type="ECO:0000256" key="11">
    <source>
        <dbReference type="ARBA" id="ARBA00049244"/>
    </source>
</evidence>
<dbReference type="SUPFAM" id="SSF52540">
    <property type="entry name" value="P-loop containing nucleoside triphosphate hydrolases"/>
    <property type="match status" value="1"/>
</dbReference>
<evidence type="ECO:0000256" key="3">
    <source>
        <dbReference type="ARBA" id="ARBA00022679"/>
    </source>
</evidence>
<evidence type="ECO:0000256" key="7">
    <source>
        <dbReference type="ARBA" id="ARBA00022741"/>
    </source>
</evidence>
<feature type="compositionally biased region" description="Low complexity" evidence="12">
    <location>
        <begin position="841"/>
        <end position="860"/>
    </location>
</feature>
<dbReference type="CDD" id="cd18137">
    <property type="entry name" value="HLD_clamp_pol_III_gamma_tau"/>
    <property type="match status" value="1"/>
</dbReference>
<name>A0A4Q7U2Q7_9MICO</name>
<dbReference type="Proteomes" id="UP000291832">
    <property type="component" value="Unassembled WGS sequence"/>
</dbReference>
<evidence type="ECO:0000259" key="13">
    <source>
        <dbReference type="SMART" id="SM00382"/>
    </source>
</evidence>
<feature type="region of interest" description="Disordered" evidence="12">
    <location>
        <begin position="719"/>
        <end position="751"/>
    </location>
</feature>
<feature type="compositionally biased region" description="Basic and acidic residues" evidence="12">
    <location>
        <begin position="732"/>
        <end position="751"/>
    </location>
</feature>
<feature type="compositionally biased region" description="Low complexity" evidence="12">
    <location>
        <begin position="719"/>
        <end position="731"/>
    </location>
</feature>
<accession>A0A4Q7U2Q7</accession>
<evidence type="ECO:0000256" key="2">
    <source>
        <dbReference type="ARBA" id="ARBA00012417"/>
    </source>
</evidence>
<protein>
    <recommendedName>
        <fullName evidence="2">DNA-directed DNA polymerase</fullName>
        <ecNumber evidence="2">2.7.7.7</ecNumber>
    </recommendedName>
</protein>
<evidence type="ECO:0000256" key="4">
    <source>
        <dbReference type="ARBA" id="ARBA00022695"/>
    </source>
</evidence>
<comment type="catalytic activity">
    <reaction evidence="11">
        <text>DNA(n) + a 2'-deoxyribonucleoside 5'-triphosphate = DNA(n+1) + diphosphate</text>
        <dbReference type="Rhea" id="RHEA:22508"/>
        <dbReference type="Rhea" id="RHEA-COMP:17339"/>
        <dbReference type="Rhea" id="RHEA-COMP:17340"/>
        <dbReference type="ChEBI" id="CHEBI:33019"/>
        <dbReference type="ChEBI" id="CHEBI:61560"/>
        <dbReference type="ChEBI" id="CHEBI:173112"/>
        <dbReference type="EC" id="2.7.7.7"/>
    </reaction>
</comment>
<evidence type="ECO:0000313" key="15">
    <source>
        <dbReference type="Proteomes" id="UP000291832"/>
    </source>
</evidence>
<comment type="caution">
    <text evidence="14">The sequence shown here is derived from an EMBL/GenBank/DDBJ whole genome shotgun (WGS) entry which is preliminary data.</text>
</comment>
<dbReference type="EC" id="2.7.7.7" evidence="2"/>
<evidence type="ECO:0000256" key="12">
    <source>
        <dbReference type="SAM" id="MobiDB-lite"/>
    </source>
</evidence>
<feature type="compositionally biased region" description="Low complexity" evidence="12">
    <location>
        <begin position="943"/>
        <end position="972"/>
    </location>
</feature>
<dbReference type="InterPro" id="IPR008921">
    <property type="entry name" value="DNA_pol3_clamp-load_cplx_C"/>
</dbReference>
<evidence type="ECO:0000256" key="9">
    <source>
        <dbReference type="ARBA" id="ARBA00022840"/>
    </source>
</evidence>
<keyword evidence="9" id="KW-0067">ATP-binding</keyword>
<dbReference type="PANTHER" id="PTHR11669:SF0">
    <property type="entry name" value="PROTEIN STICHEL-LIKE 2"/>
    <property type="match status" value="1"/>
</dbReference>
<dbReference type="SMART" id="SM00382">
    <property type="entry name" value="AAA"/>
    <property type="match status" value="1"/>
</dbReference>
<organism evidence="14 15">
    <name type="scientific">Leucobacter luti</name>
    <dbReference type="NCBI Taxonomy" id="340320"/>
    <lineage>
        <taxon>Bacteria</taxon>
        <taxon>Bacillati</taxon>
        <taxon>Actinomycetota</taxon>
        <taxon>Actinomycetes</taxon>
        <taxon>Micrococcales</taxon>
        <taxon>Microbacteriaceae</taxon>
        <taxon>Leucobacter</taxon>
    </lineage>
</organism>
<proteinExistence type="inferred from homology"/>
<dbReference type="CDD" id="cd00009">
    <property type="entry name" value="AAA"/>
    <property type="match status" value="1"/>
</dbReference>
<dbReference type="InterPro" id="IPR022754">
    <property type="entry name" value="DNA_pol_III_gamma-3"/>
</dbReference>
<feature type="compositionally biased region" description="Low complexity" evidence="12">
    <location>
        <begin position="903"/>
        <end position="932"/>
    </location>
</feature>
<dbReference type="NCBIfam" id="TIGR02397">
    <property type="entry name" value="dnaX_nterm"/>
    <property type="match status" value="1"/>
</dbReference>
<dbReference type="SUPFAM" id="SSF48019">
    <property type="entry name" value="post-AAA+ oligomerization domain-like"/>
    <property type="match status" value="1"/>
</dbReference>
<dbReference type="EMBL" id="SHKI01000003">
    <property type="protein sequence ID" value="RZT66522.1"/>
    <property type="molecule type" value="Genomic_DNA"/>
</dbReference>
<feature type="region of interest" description="Disordered" evidence="12">
    <location>
        <begin position="792"/>
        <end position="988"/>
    </location>
</feature>
<dbReference type="InterPro" id="IPR003593">
    <property type="entry name" value="AAA+_ATPase"/>
</dbReference>
<evidence type="ECO:0000256" key="1">
    <source>
        <dbReference type="ARBA" id="ARBA00006360"/>
    </source>
</evidence>
<dbReference type="GO" id="GO:0046872">
    <property type="term" value="F:metal ion binding"/>
    <property type="evidence" value="ECO:0007669"/>
    <property type="project" value="UniProtKB-KW"/>
</dbReference>
<feature type="region of interest" description="Disordered" evidence="12">
    <location>
        <begin position="394"/>
        <end position="419"/>
    </location>
</feature>
<keyword evidence="8" id="KW-0862">Zinc</keyword>
<keyword evidence="4" id="KW-0548">Nucleotidyltransferase</keyword>
<comment type="similarity">
    <text evidence="1">Belongs to the DnaX/STICHEL family.</text>
</comment>
<dbReference type="Pfam" id="PF12169">
    <property type="entry name" value="DNA_pol3_gamma3"/>
    <property type="match status" value="1"/>
</dbReference>
<keyword evidence="15" id="KW-1185">Reference proteome</keyword>
<evidence type="ECO:0000256" key="8">
    <source>
        <dbReference type="ARBA" id="ARBA00022833"/>
    </source>
</evidence>
<feature type="compositionally biased region" description="Low complexity" evidence="12">
    <location>
        <begin position="821"/>
        <end position="833"/>
    </location>
</feature>
<feature type="region of interest" description="Disordered" evidence="12">
    <location>
        <begin position="575"/>
        <end position="635"/>
    </location>
</feature>
<dbReference type="Gene3D" id="1.20.272.10">
    <property type="match status" value="1"/>
</dbReference>
<reference evidence="14 15" key="1">
    <citation type="journal article" date="2015" name="Stand. Genomic Sci.">
        <title>Genomic Encyclopedia of Bacterial and Archaeal Type Strains, Phase III: the genomes of soil and plant-associated and newly described type strains.</title>
        <authorList>
            <person name="Whitman W.B."/>
            <person name="Woyke T."/>
            <person name="Klenk H.P."/>
            <person name="Zhou Y."/>
            <person name="Lilburn T.G."/>
            <person name="Beck B.J."/>
            <person name="De Vos P."/>
            <person name="Vandamme P."/>
            <person name="Eisen J.A."/>
            <person name="Garrity G."/>
            <person name="Hugenholtz P."/>
            <person name="Kyrpides N.C."/>
        </authorList>
    </citation>
    <scope>NUCLEOTIDE SEQUENCE [LARGE SCALE GENOMIC DNA]</scope>
    <source>
        <strain evidence="14 15">RF6</strain>
    </source>
</reference>
<sequence>MSDAPGSMDLVVAALYRRYRPEAFAEMIGQSQVTDPLMTALRTGRIGHAYLFSGPRGCGKTTSARILARCLNCAEGPTDTPCGVCPSCVELSRDGGGSLDVVEIDAASHGGVDDARDLRERAVFAPARDRFKIFIIDEAHMVTPGGFNALLKIVEEPPPHVKFVFATTEPDKVIGTIRSRTHHYPFRLIAPGTLIDYVQTLCDSEGVQVEPGVLPLVVRSGGGSVRDTLSILDQLIAGSEEALVTAERAAGLLGFTHTELLDDVVVAFGAHDPAAAFTATDRVVQTGQDPRRFVEDLLERLRDLIVVSATTVDGAAAVFRGVPQDQLTRMFEQSQSFGRGELSRIADVVSAALDQMAGATAPRLQLELMIARVMVQPAAAQTAPPAAVAPAAAPQAAARPAAPQGSAPPARAPQAPAAPAANPLSAVAAARTAAATPPAAPAQATALAPGTAAANSPQQADAGAQNAAQTAASIREFLRDEDAGGAAASAAPASGSSAPAVQAPPVAPAEVQAPAAEPAPAAVAEPAQAPAGESAPAAAGAAAAAPAAGDPHPNAGAATFGRPISDVLSPAQIASIGESPTPAPTPPAAADTAPAGPAEPAPATAAAAAAPAAEQGAPAQPEAAGVPDTDDSEGEAQAAGFDDLLELWPDLLEELLESDRDAWNAVSPVSPLGLDGDVLTVGLASESDLAAFKTTGAGPLRETILSAVGISVKYKPTRLPAGAAPAGQGAPREPRPDADAEEPHRAAADDPVARATARLNGLGPALTAPAWADPAPAGEAVARVVAQAAPPVAAPEPVPDAGAPAAPEPASPAPPAPAVPVAPESAESAAPAAPMAPAPAPAQAQAPTQAPEPADPADPFAHGDPYSEADAAPSGGADDDHYGDVDPYSAPADPELSPALDPAAEARAAAAIAASEGRARAQAQNAATQAAAPQPPAPEPASRESASPAAGAQTAPAAPGSGPTGGSASDAAGEPEAKRSAPTFTRYGEAVVREVLGARFVEERPLPPR</sequence>
<feature type="domain" description="AAA+ ATPase" evidence="13">
    <location>
        <begin position="46"/>
        <end position="187"/>
    </location>
</feature>
<keyword evidence="3" id="KW-0808">Transferase</keyword>
<dbReference type="Gene3D" id="1.10.8.60">
    <property type="match status" value="1"/>
</dbReference>
<dbReference type="GO" id="GO:0005524">
    <property type="term" value="F:ATP binding"/>
    <property type="evidence" value="ECO:0007669"/>
    <property type="project" value="UniProtKB-KW"/>
</dbReference>
<feature type="region of interest" description="Disordered" evidence="12">
    <location>
        <begin position="483"/>
        <end position="562"/>
    </location>
</feature>